<dbReference type="InterPro" id="IPR036514">
    <property type="entry name" value="SGNH_hydro_sf"/>
</dbReference>
<dbReference type="STRING" id="29421.B2M20_05935"/>
<dbReference type="InterPro" id="IPR037460">
    <property type="entry name" value="SEST-like"/>
</dbReference>
<comment type="caution">
    <text evidence="3">The sequence shown here is derived from an EMBL/GenBank/DDBJ whole genome shotgun (WGS) entry which is preliminary data.</text>
</comment>
<dbReference type="Gene3D" id="3.40.50.1110">
    <property type="entry name" value="SGNH hydrolase"/>
    <property type="match status" value="1"/>
</dbReference>
<dbReference type="SUPFAM" id="SSF52266">
    <property type="entry name" value="SGNH hydrolase"/>
    <property type="match status" value="1"/>
</dbReference>
<keyword evidence="4" id="KW-1185">Reference proteome</keyword>
<dbReference type="GO" id="GO:0016788">
    <property type="term" value="F:hydrolase activity, acting on ester bonds"/>
    <property type="evidence" value="ECO:0007669"/>
    <property type="project" value="InterPro"/>
</dbReference>
<evidence type="ECO:0000313" key="4">
    <source>
        <dbReference type="Proteomes" id="UP000189940"/>
    </source>
</evidence>
<dbReference type="EMBL" id="MWPQ01000025">
    <property type="protein sequence ID" value="OPH83684.1"/>
    <property type="molecule type" value="Genomic_DNA"/>
</dbReference>
<protein>
    <recommendedName>
        <fullName evidence="5">SGNH hydrolase-type esterase domain-containing protein</fullName>
    </recommendedName>
</protein>
<evidence type="ECO:0000256" key="2">
    <source>
        <dbReference type="SAM" id="SignalP"/>
    </source>
</evidence>
<dbReference type="AlphaFoldDB" id="A0A1V4I0M6"/>
<evidence type="ECO:0008006" key="5">
    <source>
        <dbReference type="Google" id="ProtNLM"/>
    </source>
</evidence>
<accession>A0A1V4I0M6</accession>
<feature type="region of interest" description="Disordered" evidence="1">
    <location>
        <begin position="654"/>
        <end position="687"/>
    </location>
</feature>
<name>A0A1V4I0M6_NITVU</name>
<sequence>MLRAHASFLVGIALTFLGSLALSSLAAQQIAAQPLSTGIAPADPAAPIQDQAAGGMQISWEVRSRFRLFREERDFQIHVAAAGNQSILAAEQALELQSDGRGWARNAVNRLCIDLGGHISEPCTRDKIKESYLTPTEHPVTVRLTGAVPVGAVCAWSFDDGDGPRATTQDCAEPIDFRARYGRATNATVDVTSGSDAPQRLMTQIKVRDILVAGLGDSIASGEGNPDRPVALSDEGFCFRSYLGGAADEFYRPSRAGYKGGRACGTSGSLQTWQQYGALWMNAACHRSLYSYQARTALALAVRYTHVAVTYLPLACTGASIPDGMLGSQRARECLTSKSSAKCQGTVNGQIAQLREALAAARHRQPDRRLDLVLMTIGANDINFSGLVSDVIVDAATERALFRRGGLIGSVDDSRSSLVRDLPQSFVQLRAALKPLLDNDLSRAVFVSYANPALTNGGAPCTGGKAGFDVHPSFNADPGRLAAVTGYVQNEFLPRLKALALCQSGVICRDPAGDRMTFVEAHQAAFADHGFCARAGSDPEFDRECFSPQGNSFVSNIVEAPQQPLACGREASAFRAYLPRARWIRDANDSYFTAMTYPQAQSSSMQPSDIHDATWGLLSAVYGGAIHPTAEGHAAMADAALPAAEAQLHLNAADGSNVTGEPLPPLALPTSPALTPPAATPPAPMQQ</sequence>
<organism evidence="3 4">
    <name type="scientific">Nitrobacter vulgaris</name>
    <dbReference type="NCBI Taxonomy" id="29421"/>
    <lineage>
        <taxon>Bacteria</taxon>
        <taxon>Pseudomonadati</taxon>
        <taxon>Pseudomonadota</taxon>
        <taxon>Alphaproteobacteria</taxon>
        <taxon>Hyphomicrobiales</taxon>
        <taxon>Nitrobacteraceae</taxon>
        <taxon>Nitrobacter</taxon>
    </lineage>
</organism>
<dbReference type="PANTHER" id="PTHR37981:SF1">
    <property type="entry name" value="SGNH HYDROLASE-TYPE ESTERASE DOMAIN-CONTAINING PROTEIN"/>
    <property type="match status" value="1"/>
</dbReference>
<feature type="compositionally biased region" description="Pro residues" evidence="1">
    <location>
        <begin position="674"/>
        <end position="687"/>
    </location>
</feature>
<proteinExistence type="predicted"/>
<evidence type="ECO:0000313" key="3">
    <source>
        <dbReference type="EMBL" id="OPH83684.1"/>
    </source>
</evidence>
<dbReference type="OrthoDB" id="7583701at2"/>
<feature type="signal peptide" evidence="2">
    <location>
        <begin position="1"/>
        <end position="26"/>
    </location>
</feature>
<reference evidence="3 4" key="1">
    <citation type="submission" date="2017-02" db="EMBL/GenBank/DDBJ databases">
        <title>Genome sequence of the nitrite-oxidizing bacterium Nitrobacter vulgaris strain Ab1.</title>
        <authorList>
            <person name="Mellbye B.L."/>
            <person name="Davis E.W."/>
            <person name="Spieck E."/>
            <person name="Chang J.H."/>
            <person name="Bottomley P.J."/>
            <person name="Sayavedra-Soto L.A."/>
        </authorList>
    </citation>
    <scope>NUCLEOTIDE SEQUENCE [LARGE SCALE GENOMIC DNA]</scope>
    <source>
        <strain evidence="3 4">Ab1</strain>
    </source>
</reference>
<gene>
    <name evidence="3" type="ORF">B2M20_05935</name>
</gene>
<dbReference type="PANTHER" id="PTHR37981">
    <property type="entry name" value="LIPASE 2"/>
    <property type="match status" value="1"/>
</dbReference>
<dbReference type="Proteomes" id="UP000189940">
    <property type="component" value="Unassembled WGS sequence"/>
</dbReference>
<dbReference type="GO" id="GO:0006629">
    <property type="term" value="P:lipid metabolic process"/>
    <property type="evidence" value="ECO:0007669"/>
    <property type="project" value="TreeGrafter"/>
</dbReference>
<feature type="chain" id="PRO_5012483210" description="SGNH hydrolase-type esterase domain-containing protein" evidence="2">
    <location>
        <begin position="27"/>
        <end position="687"/>
    </location>
</feature>
<keyword evidence="2" id="KW-0732">Signal</keyword>
<evidence type="ECO:0000256" key="1">
    <source>
        <dbReference type="SAM" id="MobiDB-lite"/>
    </source>
</evidence>
<dbReference type="RefSeq" id="WP_079446142.1">
    <property type="nucleotide sequence ID" value="NZ_MWPQ01000025.1"/>
</dbReference>